<accession>A0A3M0KSI7</accession>
<dbReference type="EMBL" id="QRBI01000105">
    <property type="protein sequence ID" value="RMC13700.1"/>
    <property type="molecule type" value="Genomic_DNA"/>
</dbReference>
<keyword evidence="2" id="KW-1185">Reference proteome</keyword>
<dbReference type="AlphaFoldDB" id="A0A3M0KSI7"/>
<name>A0A3M0KSI7_HIRRU</name>
<dbReference type="Proteomes" id="UP000269221">
    <property type="component" value="Unassembled WGS sequence"/>
</dbReference>
<organism evidence="1 2">
    <name type="scientific">Hirundo rustica rustica</name>
    <dbReference type="NCBI Taxonomy" id="333673"/>
    <lineage>
        <taxon>Eukaryota</taxon>
        <taxon>Metazoa</taxon>
        <taxon>Chordata</taxon>
        <taxon>Craniata</taxon>
        <taxon>Vertebrata</taxon>
        <taxon>Euteleostomi</taxon>
        <taxon>Archelosauria</taxon>
        <taxon>Archosauria</taxon>
        <taxon>Dinosauria</taxon>
        <taxon>Saurischia</taxon>
        <taxon>Theropoda</taxon>
        <taxon>Coelurosauria</taxon>
        <taxon>Aves</taxon>
        <taxon>Neognathae</taxon>
        <taxon>Neoaves</taxon>
        <taxon>Telluraves</taxon>
        <taxon>Australaves</taxon>
        <taxon>Passeriformes</taxon>
        <taxon>Sylvioidea</taxon>
        <taxon>Hirundinidae</taxon>
        <taxon>Hirundo</taxon>
    </lineage>
</organism>
<proteinExistence type="predicted"/>
<gene>
    <name evidence="1" type="ORF">DUI87_08778</name>
</gene>
<comment type="caution">
    <text evidence="1">The sequence shown here is derived from an EMBL/GenBank/DDBJ whole genome shotgun (WGS) entry which is preliminary data.</text>
</comment>
<evidence type="ECO:0000313" key="1">
    <source>
        <dbReference type="EMBL" id="RMC13700.1"/>
    </source>
</evidence>
<protein>
    <submittedName>
        <fullName evidence="1">Uncharacterized protein</fullName>
    </submittedName>
</protein>
<evidence type="ECO:0000313" key="2">
    <source>
        <dbReference type="Proteomes" id="UP000269221"/>
    </source>
</evidence>
<sequence length="81" mass="9198">MPVVLTPMYNKDHGITDVLVEASCLSISEELIELQPVPALKSSITMLISQLSWMPPEEYMDIKQEILVIRIWIIKAKDVTT</sequence>
<reference evidence="1 2" key="1">
    <citation type="submission" date="2018-07" db="EMBL/GenBank/DDBJ databases">
        <title>A high quality draft genome assembly of the barn swallow (H. rustica rustica).</title>
        <authorList>
            <person name="Formenti G."/>
            <person name="Chiara M."/>
            <person name="Poveda L."/>
            <person name="Francoijs K.-J."/>
            <person name="Bonisoli-Alquati A."/>
            <person name="Canova L."/>
            <person name="Gianfranceschi L."/>
            <person name="Horner D.S."/>
            <person name="Saino N."/>
        </authorList>
    </citation>
    <scope>NUCLEOTIDE SEQUENCE [LARGE SCALE GENOMIC DNA]</scope>
    <source>
        <strain evidence="1">Chelidonia</strain>
        <tissue evidence="1">Blood</tissue>
    </source>
</reference>